<dbReference type="PROSITE" id="PS52034">
    <property type="entry name" value="PEPTIDASE_M32"/>
    <property type="match status" value="1"/>
</dbReference>
<evidence type="ECO:0000256" key="10">
    <source>
        <dbReference type="PIRSR" id="PIRSR006615-2"/>
    </source>
</evidence>
<dbReference type="GO" id="GO:0004181">
    <property type="term" value="F:metallocarboxypeptidase activity"/>
    <property type="evidence" value="ECO:0007669"/>
    <property type="project" value="UniProtKB-UniRule"/>
</dbReference>
<keyword evidence="4 8" id="KW-0378">Hydrolase</keyword>
<dbReference type="PANTHER" id="PTHR34217:SF1">
    <property type="entry name" value="CARBOXYPEPTIDASE 1"/>
    <property type="match status" value="1"/>
</dbReference>
<feature type="binding site" evidence="9">
    <location>
        <position position="296"/>
    </location>
    <ligand>
        <name>Zn(2+)</name>
        <dbReference type="ChEBI" id="CHEBI:29105"/>
        <note>catalytic</note>
    </ligand>
</feature>
<evidence type="ECO:0000256" key="7">
    <source>
        <dbReference type="ARBA" id="ARBA00061580"/>
    </source>
</evidence>
<proteinExistence type="inferred from homology"/>
<dbReference type="EC" id="3.4.17.19" evidence="8"/>
<evidence type="ECO:0000256" key="5">
    <source>
        <dbReference type="ARBA" id="ARBA00023049"/>
    </source>
</evidence>
<comment type="cofactor">
    <cofactor evidence="9">
        <name>Zn(2+)</name>
        <dbReference type="ChEBI" id="CHEBI:29105"/>
    </cofactor>
    <text evidence="9">Binds 1 zinc ion per subunit.</text>
</comment>
<accession>A0A553JL67</accession>
<evidence type="ECO:0000313" key="11">
    <source>
        <dbReference type="EMBL" id="TRY13207.1"/>
    </source>
</evidence>
<comment type="caution">
    <text evidence="11">The sequence shown here is derived from an EMBL/GenBank/DDBJ whole genome shotgun (WGS) entry which is preliminary data.</text>
</comment>
<comment type="similarity">
    <text evidence="7 8">Belongs to the peptidase M32 family.</text>
</comment>
<dbReference type="GO" id="GO:0006508">
    <property type="term" value="P:proteolysis"/>
    <property type="evidence" value="ECO:0007669"/>
    <property type="project" value="UniProtKB-UniRule"/>
</dbReference>
<feature type="active site" description="Proton donor/acceptor" evidence="10">
    <location>
        <position position="267"/>
    </location>
</feature>
<evidence type="ECO:0000256" key="9">
    <source>
        <dbReference type="PIRSR" id="PIRSR006615-1"/>
    </source>
</evidence>
<dbReference type="PRINTS" id="PR00998">
    <property type="entry name" value="CRBOXYPTASET"/>
</dbReference>
<dbReference type="Pfam" id="PF02074">
    <property type="entry name" value="Peptidase_M32"/>
    <property type="match status" value="1"/>
</dbReference>
<keyword evidence="1 8" id="KW-0121">Carboxypeptidase</keyword>
<dbReference type="InterPro" id="IPR001333">
    <property type="entry name" value="Peptidase_M32_Taq"/>
</dbReference>
<gene>
    <name evidence="11" type="ORF">FN961_16270</name>
</gene>
<keyword evidence="3 8" id="KW-0479">Metal-binding</keyword>
<evidence type="ECO:0000256" key="8">
    <source>
        <dbReference type="PIRNR" id="PIRNR006615"/>
    </source>
</evidence>
<dbReference type="PANTHER" id="PTHR34217">
    <property type="entry name" value="METAL-DEPENDENT CARBOXYPEPTIDASE"/>
    <property type="match status" value="1"/>
</dbReference>
<feature type="binding site" evidence="9">
    <location>
        <position position="270"/>
    </location>
    <ligand>
        <name>Zn(2+)</name>
        <dbReference type="ChEBI" id="CHEBI:29105"/>
        <note>catalytic</note>
    </ligand>
</feature>
<keyword evidence="12" id="KW-1185">Reference proteome</keyword>
<evidence type="ECO:0000256" key="4">
    <source>
        <dbReference type="ARBA" id="ARBA00022801"/>
    </source>
</evidence>
<keyword evidence="9" id="KW-0862">Zinc</keyword>
<dbReference type="OrthoDB" id="9772308at2"/>
<name>A0A553JL67_SHEHA</name>
<dbReference type="Gene3D" id="1.10.1370.30">
    <property type="match status" value="1"/>
</dbReference>
<dbReference type="AlphaFoldDB" id="A0A553JL67"/>
<evidence type="ECO:0000313" key="12">
    <source>
        <dbReference type="Proteomes" id="UP000318126"/>
    </source>
</evidence>
<dbReference type="CDD" id="cd06460">
    <property type="entry name" value="M32_Taq"/>
    <property type="match status" value="1"/>
</dbReference>
<evidence type="ECO:0000256" key="1">
    <source>
        <dbReference type="ARBA" id="ARBA00022645"/>
    </source>
</evidence>
<keyword evidence="5 8" id="KW-0482">Metalloprotease</keyword>
<dbReference type="Proteomes" id="UP000318126">
    <property type="component" value="Unassembled WGS sequence"/>
</dbReference>
<comment type="function">
    <text evidence="8">Broad specificity carboxypetidase that releases amino acids sequentially from the C-terminus, including neutral, aromatic, polar and basic residues.</text>
</comment>
<dbReference type="SUPFAM" id="SSF55486">
    <property type="entry name" value="Metalloproteases ('zincins'), catalytic domain"/>
    <property type="match status" value="1"/>
</dbReference>
<dbReference type="PIRSF" id="PIRSF006615">
    <property type="entry name" value="Zn_crbxpep_Taq"/>
    <property type="match status" value="1"/>
</dbReference>
<reference evidence="12" key="1">
    <citation type="submission" date="2019-07" db="EMBL/GenBank/DDBJ databases">
        <title>Shewanella sp. YLB-08 draft genomic sequence.</title>
        <authorList>
            <person name="Yu L."/>
        </authorList>
    </citation>
    <scope>NUCLEOTIDE SEQUENCE [LARGE SCALE GENOMIC DNA]</scope>
    <source>
        <strain evidence="12">JCM 20706</strain>
    </source>
</reference>
<evidence type="ECO:0000256" key="2">
    <source>
        <dbReference type="ARBA" id="ARBA00022670"/>
    </source>
</evidence>
<dbReference type="EMBL" id="VKGK01000021">
    <property type="protein sequence ID" value="TRY13207.1"/>
    <property type="molecule type" value="Genomic_DNA"/>
</dbReference>
<dbReference type="GO" id="GO:0008270">
    <property type="term" value="F:zinc ion binding"/>
    <property type="evidence" value="ECO:0007669"/>
    <property type="project" value="UniProtKB-ARBA"/>
</dbReference>
<organism evidence="11 12">
    <name type="scientific">Shewanella hanedai</name>
    <name type="common">Alteromonas hanedai</name>
    <dbReference type="NCBI Taxonomy" id="25"/>
    <lineage>
        <taxon>Bacteria</taxon>
        <taxon>Pseudomonadati</taxon>
        <taxon>Pseudomonadota</taxon>
        <taxon>Gammaproteobacteria</taxon>
        <taxon>Alteromonadales</taxon>
        <taxon>Shewanellaceae</taxon>
        <taxon>Shewanella</taxon>
    </lineage>
</organism>
<sequence>MTQSSTTHHYQKLTQHFQKISHFEHLSALGDWDQATMMPSGGSEARGAAMAELAGHIHELKTADFLEEILGLAADEQLNTEQVANLREMQYQYFQANIVPVSLVQSKTQLAYQCEHAWRVQRKNNDWQGFKPNLEALITLVKEEAQIRAQAQGLSPYDALLNKFEPGMTTARLETVFGSLKSWLPGLITQVQAEQSSEKPFSIPSFSTANQEALGRDVMGFLGFDFNQGRLDISSHPFCGGVPGDIRLTTRYDEADFTQGLMGIVHETGHARYEQGLPKQWRGQPVGGHRSMAIHESQSLFCEMQLGRGNGFLTQIQPLIAEHLGSVLNADALTNIYTRVKPGLIRVDADEVTYPCHVLLRFEAEKGLIDGSLQVANLPEFWAENMKSLLGVDTTGDYQNGCMQDIHWAVGELGYFPSYTLGAMYAAQFRYAIEKSLGSVDTLVAQGKIHAVFDWLEHNIWSKGCLLSTDDLVKQATGETLNPEYFKRHLEQRYLK</sequence>
<dbReference type="RefSeq" id="WP_144041237.1">
    <property type="nucleotide sequence ID" value="NZ_BMPL01000018.1"/>
</dbReference>
<comment type="catalytic activity">
    <reaction evidence="6 8">
        <text>Release of a C-terminal amino acid with broad specificity, except for -Pro.</text>
        <dbReference type="EC" id="3.4.17.19"/>
    </reaction>
</comment>
<evidence type="ECO:0000256" key="6">
    <source>
        <dbReference type="ARBA" id="ARBA00052755"/>
    </source>
</evidence>
<evidence type="ECO:0000256" key="3">
    <source>
        <dbReference type="ARBA" id="ARBA00022723"/>
    </source>
</evidence>
<dbReference type="FunFam" id="1.10.1370.30:FF:000003">
    <property type="entry name" value="Thermostable carboxypeptidase 1"/>
    <property type="match status" value="1"/>
</dbReference>
<protein>
    <recommendedName>
        <fullName evidence="8">Metal-dependent carboxypeptidase</fullName>
        <ecNumber evidence="8">3.4.17.19</ecNumber>
    </recommendedName>
</protein>
<keyword evidence="2 8" id="KW-0645">Protease</keyword>
<feature type="binding site" evidence="9">
    <location>
        <position position="266"/>
    </location>
    <ligand>
        <name>Zn(2+)</name>
        <dbReference type="ChEBI" id="CHEBI:29105"/>
        <note>catalytic</note>
    </ligand>
</feature>